<evidence type="ECO:0000256" key="3">
    <source>
        <dbReference type="PROSITE-ProRule" id="PRU00023"/>
    </source>
</evidence>
<dbReference type="InterPro" id="IPR036770">
    <property type="entry name" value="Ankyrin_rpt-contain_sf"/>
</dbReference>
<gene>
    <name evidence="5" type="ORF">UCDDA912_g01007</name>
</gene>
<evidence type="ECO:0000313" key="6">
    <source>
        <dbReference type="Proteomes" id="UP000034680"/>
    </source>
</evidence>
<dbReference type="PANTHER" id="PTHR24124">
    <property type="entry name" value="ANKYRIN REPEAT FAMILY A"/>
    <property type="match status" value="1"/>
</dbReference>
<dbReference type="OrthoDB" id="10057496at2759"/>
<keyword evidence="6" id="KW-1185">Reference proteome</keyword>
<reference evidence="5 6" key="1">
    <citation type="submission" date="2015-05" db="EMBL/GenBank/DDBJ databases">
        <title>Distinctive expansion of gene families associated with plant cell wall degradation and secondary metabolism in the genomes of grapevine trunk pathogens.</title>
        <authorList>
            <person name="Lawrence D.P."/>
            <person name="Travadon R."/>
            <person name="Rolshausen P.E."/>
            <person name="Baumgartner K."/>
        </authorList>
    </citation>
    <scope>NUCLEOTIDE SEQUENCE [LARGE SCALE GENOMIC DNA]</scope>
    <source>
        <strain evidence="5">DA912</strain>
    </source>
</reference>
<dbReference type="SUPFAM" id="SSF48403">
    <property type="entry name" value="Ankyrin repeat"/>
    <property type="match status" value="1"/>
</dbReference>
<reference evidence="5 6" key="2">
    <citation type="submission" date="2015-05" db="EMBL/GenBank/DDBJ databases">
        <authorList>
            <person name="Morales-Cruz A."/>
            <person name="Amrine K.C."/>
            <person name="Cantu D."/>
        </authorList>
    </citation>
    <scope>NUCLEOTIDE SEQUENCE [LARGE SCALE GENOMIC DNA]</scope>
    <source>
        <strain evidence="5">DA912</strain>
    </source>
</reference>
<dbReference type="GO" id="GO:0010468">
    <property type="term" value="P:regulation of gene expression"/>
    <property type="evidence" value="ECO:0007669"/>
    <property type="project" value="TreeGrafter"/>
</dbReference>
<sequence length="203" mass="20856">MAPKLSEDDIDDIIYFARAGEVADLNESLATLSSREGVSPAEIIIAARDGGKSTCLHMATGNGNLEIVKIILSHFADRPSEEKQALLDAQNEFGNTGLHWAALGGHLELVRLLVAEGASPAVANDRNYVPLDSASFAEKHDVVDFFLAQMEKLETSNADAGLGEAAGGVGVGGGGGDGDGEGEGEEFVMRAGDTGEGKGGGAS</sequence>
<dbReference type="GO" id="GO:0005634">
    <property type="term" value="C:nucleus"/>
    <property type="evidence" value="ECO:0007669"/>
    <property type="project" value="TreeGrafter"/>
</dbReference>
<dbReference type="Proteomes" id="UP000034680">
    <property type="component" value="Unassembled WGS sequence"/>
</dbReference>
<organism evidence="5 6">
    <name type="scientific">Diaporthe ampelina</name>
    <dbReference type="NCBI Taxonomy" id="1214573"/>
    <lineage>
        <taxon>Eukaryota</taxon>
        <taxon>Fungi</taxon>
        <taxon>Dikarya</taxon>
        <taxon>Ascomycota</taxon>
        <taxon>Pezizomycotina</taxon>
        <taxon>Sordariomycetes</taxon>
        <taxon>Sordariomycetidae</taxon>
        <taxon>Diaporthales</taxon>
        <taxon>Diaporthaceae</taxon>
        <taxon>Diaporthe</taxon>
    </lineage>
</organism>
<evidence type="ECO:0000256" key="4">
    <source>
        <dbReference type="SAM" id="MobiDB-lite"/>
    </source>
</evidence>
<keyword evidence="1" id="KW-0677">Repeat</keyword>
<dbReference type="Gene3D" id="1.25.40.20">
    <property type="entry name" value="Ankyrin repeat-containing domain"/>
    <property type="match status" value="1"/>
</dbReference>
<dbReference type="SMART" id="SM00248">
    <property type="entry name" value="ANK"/>
    <property type="match status" value="2"/>
</dbReference>
<evidence type="ECO:0000256" key="1">
    <source>
        <dbReference type="ARBA" id="ARBA00022737"/>
    </source>
</evidence>
<accession>A0A0G2IFM5</accession>
<feature type="repeat" description="ANK" evidence="3">
    <location>
        <begin position="51"/>
        <end position="83"/>
    </location>
</feature>
<name>A0A0G2IFM5_9PEZI</name>
<dbReference type="Pfam" id="PF13637">
    <property type="entry name" value="Ank_4"/>
    <property type="match status" value="1"/>
</dbReference>
<feature type="region of interest" description="Disordered" evidence="4">
    <location>
        <begin position="169"/>
        <end position="203"/>
    </location>
</feature>
<comment type="caution">
    <text evidence="5">The sequence shown here is derived from an EMBL/GenBank/DDBJ whole genome shotgun (WGS) entry which is preliminary data.</text>
</comment>
<protein>
    <submittedName>
        <fullName evidence="5">Putative ankyrin repeat-containing yar1</fullName>
    </submittedName>
</protein>
<proteinExistence type="predicted"/>
<feature type="repeat" description="ANK" evidence="3">
    <location>
        <begin position="93"/>
        <end position="125"/>
    </location>
</feature>
<evidence type="ECO:0000313" key="5">
    <source>
        <dbReference type="EMBL" id="KKY38975.1"/>
    </source>
</evidence>
<dbReference type="PROSITE" id="PS50297">
    <property type="entry name" value="ANK_REP_REGION"/>
    <property type="match status" value="1"/>
</dbReference>
<keyword evidence="2 3" id="KW-0040">ANK repeat</keyword>
<dbReference type="PANTHER" id="PTHR24124:SF14">
    <property type="entry name" value="CHROMOSOME UNDETERMINED SCAFFOLD_25, WHOLE GENOME SHOTGUN SEQUENCE"/>
    <property type="match status" value="1"/>
</dbReference>
<dbReference type="PROSITE" id="PS50088">
    <property type="entry name" value="ANK_REPEAT"/>
    <property type="match status" value="2"/>
</dbReference>
<dbReference type="AlphaFoldDB" id="A0A0G2IFM5"/>
<evidence type="ECO:0000256" key="2">
    <source>
        <dbReference type="ARBA" id="ARBA00023043"/>
    </source>
</evidence>
<dbReference type="InterPro" id="IPR002110">
    <property type="entry name" value="Ankyrin_rpt"/>
</dbReference>
<dbReference type="STRING" id="1214573.A0A0G2IFM5"/>
<dbReference type="EMBL" id="LCUC01000041">
    <property type="protein sequence ID" value="KKY38975.1"/>
    <property type="molecule type" value="Genomic_DNA"/>
</dbReference>